<feature type="domain" description="Glycine transporter" evidence="8">
    <location>
        <begin position="99"/>
        <end position="172"/>
    </location>
</feature>
<name>A0ABP8LPM9_9BACT</name>
<accession>A0ABP8LPM9</accession>
<comment type="subcellular location">
    <subcellularLocation>
        <location evidence="1">Cell membrane</location>
        <topology evidence="1">Multi-pass membrane protein</topology>
    </subcellularLocation>
</comment>
<comment type="similarity">
    <text evidence="2">Belongs to the UPF0126 family.</text>
</comment>
<evidence type="ECO:0000313" key="9">
    <source>
        <dbReference type="EMBL" id="GAA4432376.1"/>
    </source>
</evidence>
<dbReference type="Pfam" id="PF03458">
    <property type="entry name" value="Gly_transporter"/>
    <property type="match status" value="2"/>
</dbReference>
<dbReference type="Proteomes" id="UP001500552">
    <property type="component" value="Unassembled WGS sequence"/>
</dbReference>
<gene>
    <name evidence="9" type="ORF">GCM10023188_20880</name>
</gene>
<keyword evidence="6 7" id="KW-0472">Membrane</keyword>
<evidence type="ECO:0000256" key="2">
    <source>
        <dbReference type="ARBA" id="ARBA00008193"/>
    </source>
</evidence>
<sequence>MIMLYSSALGFTTILDLLGTFAFAVSGIRWASTKKFDWFGAYVIGLVTAIGGGTTRDLLLNVTPFWMQDATYLIITGVALLATLLFRNGLFRWGRALFLFDSIGLGLFTVVGIGKSLEAGFPFWVCIMMGAITGSVGGVIRDVLLNEIPLLFRKDIYALACIAGGIVYMICYRSGLSASLTELLAALTVISIRIIAVRYHVQLPFLKPLHPDPDNKEDKE</sequence>
<reference evidence="10" key="1">
    <citation type="journal article" date="2019" name="Int. J. Syst. Evol. Microbiol.">
        <title>The Global Catalogue of Microorganisms (GCM) 10K type strain sequencing project: providing services to taxonomists for standard genome sequencing and annotation.</title>
        <authorList>
            <consortium name="The Broad Institute Genomics Platform"/>
            <consortium name="The Broad Institute Genome Sequencing Center for Infectious Disease"/>
            <person name="Wu L."/>
            <person name="Ma J."/>
        </authorList>
    </citation>
    <scope>NUCLEOTIDE SEQUENCE [LARGE SCALE GENOMIC DNA]</scope>
    <source>
        <strain evidence="10">JCM 17926</strain>
    </source>
</reference>
<feature type="transmembrane region" description="Helical" evidence="7">
    <location>
        <begin position="65"/>
        <end position="86"/>
    </location>
</feature>
<feature type="transmembrane region" description="Helical" evidence="7">
    <location>
        <begin position="36"/>
        <end position="53"/>
    </location>
</feature>
<evidence type="ECO:0000256" key="7">
    <source>
        <dbReference type="SAM" id="Phobius"/>
    </source>
</evidence>
<evidence type="ECO:0000256" key="5">
    <source>
        <dbReference type="ARBA" id="ARBA00022989"/>
    </source>
</evidence>
<protein>
    <submittedName>
        <fullName evidence="9">Trimeric intracellular cation channel family protein</fullName>
    </submittedName>
</protein>
<dbReference type="EMBL" id="BAABHC010000011">
    <property type="protein sequence ID" value="GAA4432376.1"/>
    <property type="molecule type" value="Genomic_DNA"/>
</dbReference>
<dbReference type="PANTHER" id="PTHR30506">
    <property type="entry name" value="INNER MEMBRANE PROTEIN"/>
    <property type="match status" value="1"/>
</dbReference>
<dbReference type="RefSeq" id="WP_345158859.1">
    <property type="nucleotide sequence ID" value="NZ_BAABHC010000011.1"/>
</dbReference>
<feature type="transmembrane region" description="Helical" evidence="7">
    <location>
        <begin position="6"/>
        <end position="24"/>
    </location>
</feature>
<feature type="transmembrane region" description="Helical" evidence="7">
    <location>
        <begin position="181"/>
        <end position="201"/>
    </location>
</feature>
<keyword evidence="10" id="KW-1185">Reference proteome</keyword>
<organism evidence="9 10">
    <name type="scientific">Pontibacter saemangeumensis</name>
    <dbReference type="NCBI Taxonomy" id="1084525"/>
    <lineage>
        <taxon>Bacteria</taxon>
        <taxon>Pseudomonadati</taxon>
        <taxon>Bacteroidota</taxon>
        <taxon>Cytophagia</taxon>
        <taxon>Cytophagales</taxon>
        <taxon>Hymenobacteraceae</taxon>
        <taxon>Pontibacter</taxon>
    </lineage>
</organism>
<feature type="transmembrane region" description="Helical" evidence="7">
    <location>
        <begin position="156"/>
        <end position="175"/>
    </location>
</feature>
<keyword evidence="5 7" id="KW-1133">Transmembrane helix</keyword>
<keyword evidence="3" id="KW-1003">Cell membrane</keyword>
<proteinExistence type="inferred from homology"/>
<comment type="caution">
    <text evidence="9">The sequence shown here is derived from an EMBL/GenBank/DDBJ whole genome shotgun (WGS) entry which is preliminary data.</text>
</comment>
<dbReference type="InterPro" id="IPR005115">
    <property type="entry name" value="Gly_transporter"/>
</dbReference>
<evidence type="ECO:0000313" key="10">
    <source>
        <dbReference type="Proteomes" id="UP001500552"/>
    </source>
</evidence>
<evidence type="ECO:0000259" key="8">
    <source>
        <dbReference type="Pfam" id="PF03458"/>
    </source>
</evidence>
<dbReference type="PANTHER" id="PTHR30506:SF3">
    <property type="entry name" value="UPF0126 INNER MEMBRANE PROTEIN YADS-RELATED"/>
    <property type="match status" value="1"/>
</dbReference>
<feature type="domain" description="Glycine transporter" evidence="8">
    <location>
        <begin position="14"/>
        <end position="87"/>
    </location>
</feature>
<feature type="transmembrane region" description="Helical" evidence="7">
    <location>
        <begin position="98"/>
        <end position="115"/>
    </location>
</feature>
<keyword evidence="4 7" id="KW-0812">Transmembrane</keyword>
<feature type="transmembrane region" description="Helical" evidence="7">
    <location>
        <begin position="121"/>
        <end position="144"/>
    </location>
</feature>
<evidence type="ECO:0000256" key="1">
    <source>
        <dbReference type="ARBA" id="ARBA00004651"/>
    </source>
</evidence>
<evidence type="ECO:0000256" key="3">
    <source>
        <dbReference type="ARBA" id="ARBA00022475"/>
    </source>
</evidence>
<evidence type="ECO:0000256" key="6">
    <source>
        <dbReference type="ARBA" id="ARBA00023136"/>
    </source>
</evidence>
<evidence type="ECO:0000256" key="4">
    <source>
        <dbReference type="ARBA" id="ARBA00022692"/>
    </source>
</evidence>